<feature type="non-terminal residue" evidence="1">
    <location>
        <position position="144"/>
    </location>
</feature>
<organism evidence="1">
    <name type="scientific">mine drainage metagenome</name>
    <dbReference type="NCBI Taxonomy" id="410659"/>
    <lineage>
        <taxon>unclassified sequences</taxon>
        <taxon>metagenomes</taxon>
        <taxon>ecological metagenomes</taxon>
    </lineage>
</organism>
<accession>T0YL89</accession>
<dbReference type="EMBL" id="AUZZ01009331">
    <property type="protein sequence ID" value="EQD33888.1"/>
    <property type="molecule type" value="Genomic_DNA"/>
</dbReference>
<dbReference type="PANTHER" id="PTHR34631:SF3">
    <property type="entry name" value="ISSOD12 TRANSPOSASE TNPA_ISSOD12"/>
    <property type="match status" value="1"/>
</dbReference>
<sequence>DYRGLEGLARSLVDLGLIPKYGDYTTIWYRIHDKMPELDISGMQYAELGTDGTGLKTNNAGSYRIMKYGDPDARKRKHLVVIITADVRTKKIIGIGSHIEGTGPSEPETASRHITDAVKKGVKVNEFYGDGAFDVNDLFNALNR</sequence>
<feature type="non-terminal residue" evidence="1">
    <location>
        <position position="1"/>
    </location>
</feature>
<gene>
    <name evidence="1" type="ORF">B2A_12923</name>
</gene>
<proteinExistence type="predicted"/>
<evidence type="ECO:0000313" key="1">
    <source>
        <dbReference type="EMBL" id="EQD33888.1"/>
    </source>
</evidence>
<comment type="caution">
    <text evidence="1">The sequence shown here is derived from an EMBL/GenBank/DDBJ whole genome shotgun (WGS) entry which is preliminary data.</text>
</comment>
<dbReference type="AlphaFoldDB" id="T0YL89"/>
<reference evidence="1" key="2">
    <citation type="journal article" date="2014" name="ISME J.">
        <title>Microbial stratification in low pH oxic and suboxic macroscopic growths along an acid mine drainage.</title>
        <authorList>
            <person name="Mendez-Garcia C."/>
            <person name="Mesa V."/>
            <person name="Sprenger R.R."/>
            <person name="Richter M."/>
            <person name="Diez M.S."/>
            <person name="Solano J."/>
            <person name="Bargiela R."/>
            <person name="Golyshina O.V."/>
            <person name="Manteca A."/>
            <person name="Ramos J.L."/>
            <person name="Gallego J.R."/>
            <person name="Llorente I."/>
            <person name="Martins Dos Santos V.A."/>
            <person name="Jensen O.N."/>
            <person name="Pelaez A.I."/>
            <person name="Sanchez J."/>
            <person name="Ferrer M."/>
        </authorList>
    </citation>
    <scope>NUCLEOTIDE SEQUENCE</scope>
</reference>
<reference evidence="1" key="1">
    <citation type="submission" date="2013-08" db="EMBL/GenBank/DDBJ databases">
        <authorList>
            <person name="Mendez C."/>
            <person name="Richter M."/>
            <person name="Ferrer M."/>
            <person name="Sanchez J."/>
        </authorList>
    </citation>
    <scope>NUCLEOTIDE SEQUENCE</scope>
</reference>
<protein>
    <submittedName>
        <fullName evidence="1">Transposase ISC1058</fullName>
    </submittedName>
</protein>
<dbReference type="PANTHER" id="PTHR34631">
    <property type="match status" value="1"/>
</dbReference>
<name>T0YL89_9ZZZZ</name>
<dbReference type="InterPro" id="IPR053172">
    <property type="entry name" value="Tn903_transposase"/>
</dbReference>